<dbReference type="AlphaFoldDB" id="A0A0W0ZAK5"/>
<dbReference type="Pfam" id="PF08808">
    <property type="entry name" value="RES"/>
    <property type="match status" value="1"/>
</dbReference>
<dbReference type="OrthoDB" id="9799238at2"/>
<dbReference type="InterPro" id="IPR014914">
    <property type="entry name" value="RES_dom"/>
</dbReference>
<dbReference type="RefSeq" id="WP_058482158.1">
    <property type="nucleotide sequence ID" value="NZ_CAAAII010000009.1"/>
</dbReference>
<reference evidence="2 3" key="1">
    <citation type="submission" date="2015-11" db="EMBL/GenBank/DDBJ databases">
        <title>Genomic analysis of 38 Legionella species identifies large and diverse effector repertoires.</title>
        <authorList>
            <person name="Burstein D."/>
            <person name="Amaro F."/>
            <person name="Zusman T."/>
            <person name="Lifshitz Z."/>
            <person name="Cohen O."/>
            <person name="Gilbert J.A."/>
            <person name="Pupko T."/>
            <person name="Shuman H.A."/>
            <person name="Segal G."/>
        </authorList>
    </citation>
    <scope>NUCLEOTIDE SEQUENCE [LARGE SCALE GENOMIC DNA]</scope>
    <source>
        <strain evidence="2 3">Mt.St.Helens-9</strain>
    </source>
</reference>
<accession>A0A0W0ZAK5</accession>
<feature type="domain" description="RES" evidence="1">
    <location>
        <begin position="67"/>
        <end position="202"/>
    </location>
</feature>
<dbReference type="STRING" id="452.Lspi_0218"/>
<gene>
    <name evidence="2" type="ORF">Lspi_0218</name>
</gene>
<dbReference type="SMART" id="SM00953">
    <property type="entry name" value="RES"/>
    <property type="match status" value="1"/>
</dbReference>
<proteinExistence type="predicted"/>
<dbReference type="Proteomes" id="UP000054877">
    <property type="component" value="Unassembled WGS sequence"/>
</dbReference>
<organism evidence="2 3">
    <name type="scientific">Legionella spiritensis</name>
    <dbReference type="NCBI Taxonomy" id="452"/>
    <lineage>
        <taxon>Bacteria</taxon>
        <taxon>Pseudomonadati</taxon>
        <taxon>Pseudomonadota</taxon>
        <taxon>Gammaproteobacteria</taxon>
        <taxon>Legionellales</taxon>
        <taxon>Legionellaceae</taxon>
        <taxon>Legionella</taxon>
    </lineage>
</organism>
<evidence type="ECO:0000259" key="1">
    <source>
        <dbReference type="SMART" id="SM00953"/>
    </source>
</evidence>
<dbReference type="EMBL" id="LNYX01000002">
    <property type="protein sequence ID" value="KTD66155.1"/>
    <property type="molecule type" value="Genomic_DNA"/>
</dbReference>
<evidence type="ECO:0000313" key="3">
    <source>
        <dbReference type="Proteomes" id="UP000054877"/>
    </source>
</evidence>
<evidence type="ECO:0000313" key="2">
    <source>
        <dbReference type="EMBL" id="KTD66155.1"/>
    </source>
</evidence>
<comment type="caution">
    <text evidence="2">The sequence shown here is derived from an EMBL/GenBank/DDBJ whole genome shotgun (WGS) entry which is preliminary data.</text>
</comment>
<sequence length="243" mass="28522">MTIWERCSGKKYLKKIDEKPWRVVEAQHISSSRDLVDSREEHDILEELLEDSKPPSHKEKHYLIFSPFRYPPLKYGSRFGRTNEPSLWYGSLEMETALTEVAYYRLKFFQDTQADLEYIEIPMTVFQACIHTDRGIHLTEKPFSEYRTQISNKNSYEYSQPLGAAMRESGVEAFLFYSARTSDNGKNIAAFSPDVFYKKKDQYLSAQQNWRCLSNKDLIEFTRVGILDIETLSFSRRDFAEAL</sequence>
<name>A0A0W0ZAK5_LEGSP</name>
<keyword evidence="3" id="KW-1185">Reference proteome</keyword>
<dbReference type="PATRIC" id="fig|452.5.peg.237"/>
<protein>
    <submittedName>
        <fullName evidence="2">RES domain protein</fullName>
    </submittedName>
</protein>